<evidence type="ECO:0000313" key="2">
    <source>
        <dbReference type="Proteomes" id="UP000324222"/>
    </source>
</evidence>
<comment type="caution">
    <text evidence="1">The sequence shown here is derived from an EMBL/GenBank/DDBJ whole genome shotgun (WGS) entry which is preliminary data.</text>
</comment>
<accession>A0A5B7F957</accession>
<proteinExistence type="predicted"/>
<organism evidence="1 2">
    <name type="scientific">Portunus trituberculatus</name>
    <name type="common">Swimming crab</name>
    <name type="synonym">Neptunus trituberculatus</name>
    <dbReference type="NCBI Taxonomy" id="210409"/>
    <lineage>
        <taxon>Eukaryota</taxon>
        <taxon>Metazoa</taxon>
        <taxon>Ecdysozoa</taxon>
        <taxon>Arthropoda</taxon>
        <taxon>Crustacea</taxon>
        <taxon>Multicrustacea</taxon>
        <taxon>Malacostraca</taxon>
        <taxon>Eumalacostraca</taxon>
        <taxon>Eucarida</taxon>
        <taxon>Decapoda</taxon>
        <taxon>Pleocyemata</taxon>
        <taxon>Brachyura</taxon>
        <taxon>Eubrachyura</taxon>
        <taxon>Portunoidea</taxon>
        <taxon>Portunidae</taxon>
        <taxon>Portuninae</taxon>
        <taxon>Portunus</taxon>
    </lineage>
</organism>
<evidence type="ECO:0000313" key="1">
    <source>
        <dbReference type="EMBL" id="MPC42982.1"/>
    </source>
</evidence>
<reference evidence="1 2" key="1">
    <citation type="submission" date="2019-05" db="EMBL/GenBank/DDBJ databases">
        <title>Another draft genome of Portunus trituberculatus and its Hox gene families provides insights of decapod evolution.</title>
        <authorList>
            <person name="Jeong J.-H."/>
            <person name="Song I."/>
            <person name="Kim S."/>
            <person name="Choi T."/>
            <person name="Kim D."/>
            <person name="Ryu S."/>
            <person name="Kim W."/>
        </authorList>
    </citation>
    <scope>NUCLEOTIDE SEQUENCE [LARGE SCALE GENOMIC DNA]</scope>
    <source>
        <tissue evidence="1">Muscle</tissue>
    </source>
</reference>
<dbReference type="AlphaFoldDB" id="A0A5B7F957"/>
<dbReference type="EMBL" id="VSRR010005637">
    <property type="protein sequence ID" value="MPC42982.1"/>
    <property type="molecule type" value="Genomic_DNA"/>
</dbReference>
<gene>
    <name evidence="1" type="ORF">E2C01_036617</name>
</gene>
<protein>
    <submittedName>
        <fullName evidence="1">Uncharacterized protein</fullName>
    </submittedName>
</protein>
<dbReference type="Proteomes" id="UP000324222">
    <property type="component" value="Unassembled WGS sequence"/>
</dbReference>
<keyword evidence="2" id="KW-1185">Reference proteome</keyword>
<name>A0A5B7F957_PORTR</name>
<sequence length="114" mass="13008">MSEIRAASVAAAAAADSVWRRGHIHYYFEGRVIVHLHHHSYCRNSPLLRVLHKFINHFLYILSLSVHAASIKNIRVQGSSWLHVREAGKKKGKREGSGKCGRLMVDVRKTRLRT</sequence>